<gene>
    <name evidence="2" type="ORF">GDO81_028154</name>
</gene>
<feature type="compositionally biased region" description="Acidic residues" evidence="1">
    <location>
        <begin position="344"/>
        <end position="354"/>
    </location>
</feature>
<dbReference type="Proteomes" id="UP000824782">
    <property type="component" value="Unassembled WGS sequence"/>
</dbReference>
<evidence type="ECO:0000313" key="3">
    <source>
        <dbReference type="Proteomes" id="UP000824782"/>
    </source>
</evidence>
<feature type="non-terminal residue" evidence="2">
    <location>
        <position position="1"/>
    </location>
</feature>
<feature type="compositionally biased region" description="Polar residues" evidence="1">
    <location>
        <begin position="471"/>
        <end position="482"/>
    </location>
</feature>
<evidence type="ECO:0000256" key="1">
    <source>
        <dbReference type="SAM" id="MobiDB-lite"/>
    </source>
</evidence>
<protein>
    <submittedName>
        <fullName evidence="2">Uncharacterized protein</fullName>
    </submittedName>
</protein>
<comment type="caution">
    <text evidence="2">The sequence shown here is derived from an EMBL/GenBank/DDBJ whole genome shotgun (WGS) entry which is preliminary data.</text>
</comment>
<proteinExistence type="predicted"/>
<sequence>RDTNDCNRHDPEWAPGVRGIGGLRVPVLASHVRTGHSWKCWGLMVCSLQRGASSVSVGGVRARHSAPVIQREAQVKGGAPYQLIPVRLKRTGLKLLDPEKVKNLTSAARLPMSGNMKRNFILHETTINKQPHWSRRQSTAPGSSVSEAAGKKTGGTSRRDHNVQAGGQKSPAPEDPPGDLPLTDQINALLLDDKGSDESGSCGADQVCNGHPQAGQPGVHPHDTRPSVQDNAGHSEEAIIQDDLTDLHTTSEETADPNRLVTTSGHSQIGDGQEKLPGDTESSSQEKETTNQRQSPTAITEPPCPEVSVMDGLCTTSTEAARHSSHLQDPNTRDHDVQPPVGEESAESNTDDDLLGEKILGTNLLPEEQKATEKQRVWSRSNEVIRQSQGVLVLTRSTDESAVFIPKLRFEFTPDNSVDWTMHVPPPPGSQRGAPAKRNEPRDLQACTPRGPSFSKSVLRKSCMLPGPGGSSVSAQSLSITGDVTRKSSRPMDRIVDLSISFQGKFEAQEIPADIPKILLTEEDHDED</sequence>
<organism evidence="2 3">
    <name type="scientific">Engystomops pustulosus</name>
    <name type="common">Tungara frog</name>
    <name type="synonym">Physalaemus pustulosus</name>
    <dbReference type="NCBI Taxonomy" id="76066"/>
    <lineage>
        <taxon>Eukaryota</taxon>
        <taxon>Metazoa</taxon>
        <taxon>Chordata</taxon>
        <taxon>Craniata</taxon>
        <taxon>Vertebrata</taxon>
        <taxon>Euteleostomi</taxon>
        <taxon>Amphibia</taxon>
        <taxon>Batrachia</taxon>
        <taxon>Anura</taxon>
        <taxon>Neobatrachia</taxon>
        <taxon>Hyloidea</taxon>
        <taxon>Leptodactylidae</taxon>
        <taxon>Leiuperinae</taxon>
        <taxon>Engystomops</taxon>
    </lineage>
</organism>
<feature type="compositionally biased region" description="Basic and acidic residues" evidence="1">
    <location>
        <begin position="272"/>
        <end position="290"/>
    </location>
</feature>
<evidence type="ECO:0000313" key="2">
    <source>
        <dbReference type="EMBL" id="KAG8541831.1"/>
    </source>
</evidence>
<accession>A0AAV6YY42</accession>
<feature type="region of interest" description="Disordered" evidence="1">
    <location>
        <begin position="426"/>
        <end position="487"/>
    </location>
</feature>
<feature type="region of interest" description="Disordered" evidence="1">
    <location>
        <begin position="126"/>
        <end position="382"/>
    </location>
</feature>
<dbReference type="EMBL" id="WNYA01006493">
    <property type="protein sequence ID" value="KAG8541831.1"/>
    <property type="molecule type" value="Genomic_DNA"/>
</dbReference>
<keyword evidence="3" id="KW-1185">Reference proteome</keyword>
<feature type="compositionally biased region" description="Basic and acidic residues" evidence="1">
    <location>
        <begin position="367"/>
        <end position="376"/>
    </location>
</feature>
<feature type="compositionally biased region" description="Polar residues" evidence="1">
    <location>
        <begin position="126"/>
        <end position="146"/>
    </location>
</feature>
<dbReference type="AlphaFoldDB" id="A0AAV6YY42"/>
<name>A0AAV6YY42_ENGPU</name>
<reference evidence="2" key="1">
    <citation type="thesis" date="2020" institute="ProQuest LLC" country="789 East Eisenhower Parkway, Ann Arbor, MI, USA">
        <title>Comparative Genomics and Chromosome Evolution.</title>
        <authorList>
            <person name="Mudd A.B."/>
        </authorList>
    </citation>
    <scope>NUCLEOTIDE SEQUENCE</scope>
    <source>
        <strain evidence="2">237g6f4</strain>
        <tissue evidence="2">Blood</tissue>
    </source>
</reference>